<evidence type="ECO:0000313" key="1">
    <source>
        <dbReference type="EMBL" id="MDP4545792.1"/>
    </source>
</evidence>
<gene>
    <name evidence="1" type="ORF">Q8P09_11975</name>
</gene>
<sequence>MNNILSWNTPNRLDYRSYQKKQDSIFKLWDLIYDNNAINSIFSDTLVEKEDSFSIFFEQIKSKLETLYGRYDDDYITECGLAIQIIKSCNGSDDFFTTIDKFEYYSRDLKWILRDYIKKINKNEQKYESLIENLKASSLKAVNSYIEQAEVPLNTSIGEIHKYYSNSIIEWQKSPSLDTLWNDRDFQNLSWEGNKTAFYTLFILDKKAFIDVIQGFKDPYSCKMALHAIDNELSVGDWRYLVENTQPVFHKDGTWDKTKIVLPLLMYFYDFKLSMFISSFNLNIRSNQSELDYIKQTLDELVDYIVKVLWNVSYKGTFRWVLYKFKELRNNEIIEKLERFDDQLPKVQDYLNSRLILEFSTLFTCFINDESSNQLITWSEPLSYEEWFAHVFLGLHIESRASKNIDTEELIKNSSLLRISEDFFYKWYFDIENWYSKKGLKFRQESSDFAYYGNKFDFRNDKYYFLSYLLFITIKGTKTVKLWNNLLLSSDLFLDILKYQTYRDSNWDFDNHSHSRYALGILNIIGLNLVMLLAKDNNELSKSIYNSLYQLLFRAFESDTISELYFSMIKLLSFLRLDSQNRNESDFKILNNVTPSIEGFLYDLQPHDREFFEIIYFLNLNGFSESAITSAINNINVKLQVDSFNKMIEIDNRRYTFENYFIQFLKTLEKLSS</sequence>
<dbReference type="RefSeq" id="WP_305936007.1">
    <property type="nucleotide sequence ID" value="NZ_JAVAJI010000025.1"/>
</dbReference>
<dbReference type="Proteomes" id="UP001228171">
    <property type="component" value="Unassembled WGS sequence"/>
</dbReference>
<reference evidence="1 2" key="1">
    <citation type="submission" date="2023-08" db="EMBL/GenBank/DDBJ databases">
        <authorList>
            <person name="Kumar R."/>
        </authorList>
    </citation>
    <scope>NUCLEOTIDE SEQUENCE [LARGE SCALE GENOMIC DNA]</scope>
    <source>
        <strain evidence="1 2">LUR13</strain>
    </source>
</reference>
<name>A0ABT9HJI0_9GAMM</name>
<keyword evidence="2" id="KW-1185">Reference proteome</keyword>
<dbReference type="EMBL" id="JAVAJI010000025">
    <property type="protein sequence ID" value="MDP4545792.1"/>
    <property type="molecule type" value="Genomic_DNA"/>
</dbReference>
<evidence type="ECO:0000313" key="2">
    <source>
        <dbReference type="Proteomes" id="UP001228171"/>
    </source>
</evidence>
<comment type="caution">
    <text evidence="1">The sequence shown here is derived from an EMBL/GenBank/DDBJ whole genome shotgun (WGS) entry which is preliminary data.</text>
</comment>
<proteinExistence type="predicted"/>
<accession>A0ABT9HJI0</accession>
<organism evidence="1 2">
    <name type="scientific">Psychrobacter faecalis</name>
    <dbReference type="NCBI Taxonomy" id="180588"/>
    <lineage>
        <taxon>Bacteria</taxon>
        <taxon>Pseudomonadati</taxon>
        <taxon>Pseudomonadota</taxon>
        <taxon>Gammaproteobacteria</taxon>
        <taxon>Moraxellales</taxon>
        <taxon>Moraxellaceae</taxon>
        <taxon>Psychrobacter</taxon>
    </lineage>
</organism>
<protein>
    <submittedName>
        <fullName evidence="1">Uncharacterized protein</fullName>
    </submittedName>
</protein>